<dbReference type="Proteomes" id="UP001583177">
    <property type="component" value="Unassembled WGS sequence"/>
</dbReference>
<dbReference type="Pfam" id="PF11917">
    <property type="entry name" value="DUF3435"/>
    <property type="match status" value="1"/>
</dbReference>
<proteinExistence type="predicted"/>
<accession>A0ABR3W3Y8</accession>
<dbReference type="PANTHER" id="PTHR37535">
    <property type="entry name" value="FLUG DOMAIN PROTEIN"/>
    <property type="match status" value="1"/>
</dbReference>
<evidence type="ECO:0000313" key="2">
    <source>
        <dbReference type="EMBL" id="KAL1852488.1"/>
    </source>
</evidence>
<dbReference type="PANTHER" id="PTHR37535:SF3">
    <property type="entry name" value="FLUG DOMAIN-CONTAINING PROTEIN"/>
    <property type="match status" value="1"/>
</dbReference>
<evidence type="ECO:0000256" key="1">
    <source>
        <dbReference type="SAM" id="MobiDB-lite"/>
    </source>
</evidence>
<organism evidence="2 3">
    <name type="scientific">Diaporthe australafricana</name>
    <dbReference type="NCBI Taxonomy" id="127596"/>
    <lineage>
        <taxon>Eukaryota</taxon>
        <taxon>Fungi</taxon>
        <taxon>Dikarya</taxon>
        <taxon>Ascomycota</taxon>
        <taxon>Pezizomycotina</taxon>
        <taxon>Sordariomycetes</taxon>
        <taxon>Sordariomycetidae</taxon>
        <taxon>Diaporthales</taxon>
        <taxon>Diaporthaceae</taxon>
        <taxon>Diaporthe</taxon>
    </lineage>
</organism>
<sequence length="233" mass="26983">MGHSVGDSSTYQRFYMPDYSEVDFQEIVFGSEPQRDLIHLMGRLLRHGDAPKSLTKEQKAEVDRNPKLAGLRRKRESLVIVIKRKGWTLKKLKATVNITRRSDVHEEHKTYGEYQRYNKKIHSLRKNLQARRLARAIQEFHSSIHGQEISRQLKGIQPSEYLAPPNLRYQLSARGMAAKLFSKVVDCSDGEEIFLLRMRLVRELALLSNQREPSPGRGHPKLAWAGYNGQRDH</sequence>
<protein>
    <submittedName>
        <fullName evidence="2">Uncharacterized protein</fullName>
    </submittedName>
</protein>
<keyword evidence="3" id="KW-1185">Reference proteome</keyword>
<reference evidence="2 3" key="1">
    <citation type="journal article" date="2024" name="IMA Fungus">
        <title>IMA Genome - F19 : A genome assembly and annotation guide to empower mycologists, including annotated draft genome sequences of Ceratocystis pirilliformis, Diaporthe australafricana, Fusarium ophioides, Paecilomyces lecythidis, and Sporothrix stenoceras.</title>
        <authorList>
            <person name="Aylward J."/>
            <person name="Wilson A.M."/>
            <person name="Visagie C.M."/>
            <person name="Spraker J."/>
            <person name="Barnes I."/>
            <person name="Buitendag C."/>
            <person name="Ceriani C."/>
            <person name="Del Mar Angel L."/>
            <person name="du Plessis D."/>
            <person name="Fuchs T."/>
            <person name="Gasser K."/>
            <person name="Kramer D."/>
            <person name="Li W."/>
            <person name="Munsamy K."/>
            <person name="Piso A."/>
            <person name="Price J.L."/>
            <person name="Sonnekus B."/>
            <person name="Thomas C."/>
            <person name="van der Nest A."/>
            <person name="van Dijk A."/>
            <person name="van Heerden A."/>
            <person name="van Vuuren N."/>
            <person name="Yilmaz N."/>
            <person name="Duong T.A."/>
            <person name="van der Merwe N.A."/>
            <person name="Wingfield M.J."/>
            <person name="Wingfield B.D."/>
        </authorList>
    </citation>
    <scope>NUCLEOTIDE SEQUENCE [LARGE SCALE GENOMIC DNA]</scope>
    <source>
        <strain evidence="2 3">CMW 18300</strain>
    </source>
</reference>
<name>A0ABR3W3Y8_9PEZI</name>
<evidence type="ECO:0000313" key="3">
    <source>
        <dbReference type="Proteomes" id="UP001583177"/>
    </source>
</evidence>
<dbReference type="InterPro" id="IPR021842">
    <property type="entry name" value="DUF3435"/>
</dbReference>
<feature type="region of interest" description="Disordered" evidence="1">
    <location>
        <begin position="210"/>
        <end position="233"/>
    </location>
</feature>
<gene>
    <name evidence="2" type="ORF">Daus18300_012169</name>
</gene>
<comment type="caution">
    <text evidence="2">The sequence shown here is derived from an EMBL/GenBank/DDBJ whole genome shotgun (WGS) entry which is preliminary data.</text>
</comment>
<dbReference type="EMBL" id="JAWRVE010000159">
    <property type="protein sequence ID" value="KAL1852488.1"/>
    <property type="molecule type" value="Genomic_DNA"/>
</dbReference>